<feature type="transmembrane region" description="Helical" evidence="6">
    <location>
        <begin position="88"/>
        <end position="106"/>
    </location>
</feature>
<reference evidence="8 10" key="2">
    <citation type="submission" date="2016-11" db="EMBL/GenBank/DDBJ databases">
        <authorList>
            <person name="Jaros S."/>
            <person name="Januszkiewicz K."/>
            <person name="Wedrychowicz H."/>
        </authorList>
    </citation>
    <scope>NUCLEOTIDE SEQUENCE [LARGE SCALE GENOMIC DNA]</scope>
    <source>
        <strain evidence="8">NVI 5450</strain>
    </source>
</reference>
<proteinExistence type="inferred from homology"/>
<dbReference type="Proteomes" id="UP000183794">
    <property type="component" value="Unassembled WGS sequence"/>
</dbReference>
<dbReference type="GeneID" id="61296930"/>
<dbReference type="PANTHER" id="PTHR31154">
    <property type="entry name" value="MEMBRANE TRANSPORTER PROTEIN"/>
    <property type="match status" value="1"/>
</dbReference>
<feature type="transmembrane region" description="Helical" evidence="6">
    <location>
        <begin position="118"/>
        <end position="138"/>
    </location>
</feature>
<keyword evidence="5 6" id="KW-0472">Membrane</keyword>
<evidence type="ECO:0000256" key="6">
    <source>
        <dbReference type="RuleBase" id="RU363041"/>
    </source>
</evidence>
<dbReference type="RefSeq" id="WP_082287457.1">
    <property type="nucleotide sequence ID" value="NZ_CAWQZC010000064.1"/>
</dbReference>
<dbReference type="InterPro" id="IPR002781">
    <property type="entry name" value="TM_pro_TauE-like"/>
</dbReference>
<dbReference type="EMBL" id="FPLD01000091">
    <property type="protein sequence ID" value="SGZ08199.1"/>
    <property type="molecule type" value="Genomic_DNA"/>
</dbReference>
<evidence type="ECO:0000313" key="7">
    <source>
        <dbReference type="EMBL" id="SGY95950.1"/>
    </source>
</evidence>
<dbReference type="Proteomes" id="UP000182660">
    <property type="component" value="Unassembled WGS sequence"/>
</dbReference>
<evidence type="ECO:0000256" key="4">
    <source>
        <dbReference type="ARBA" id="ARBA00022989"/>
    </source>
</evidence>
<name>A0A1K9ZEL7_9GAMM</name>
<feature type="transmembrane region" description="Helical" evidence="6">
    <location>
        <begin position="52"/>
        <end position="76"/>
    </location>
</feature>
<evidence type="ECO:0000313" key="8">
    <source>
        <dbReference type="EMBL" id="SGZ08199.1"/>
    </source>
</evidence>
<evidence type="ECO:0000256" key="3">
    <source>
        <dbReference type="ARBA" id="ARBA00022692"/>
    </source>
</evidence>
<keyword evidence="9" id="KW-1185">Reference proteome</keyword>
<feature type="transmembrane region" description="Helical" evidence="6">
    <location>
        <begin position="145"/>
        <end position="161"/>
    </location>
</feature>
<comment type="similarity">
    <text evidence="2 6">Belongs to the 4-toluene sulfonate uptake permease (TSUP) (TC 2.A.102) family.</text>
</comment>
<dbReference type="Pfam" id="PF01925">
    <property type="entry name" value="TauE"/>
    <property type="match status" value="1"/>
</dbReference>
<comment type="subcellular location">
    <subcellularLocation>
        <location evidence="6">Cell membrane</location>
        <topology evidence="6">Multi-pass membrane protein</topology>
    </subcellularLocation>
    <subcellularLocation>
        <location evidence="1">Membrane</location>
        <topology evidence="1">Multi-pass membrane protein</topology>
    </subcellularLocation>
</comment>
<feature type="transmembrane region" description="Helical" evidence="6">
    <location>
        <begin position="20"/>
        <end position="40"/>
    </location>
</feature>
<gene>
    <name evidence="7" type="ORF">MT2528_3095</name>
    <name evidence="8" type="ORF">NVI5450_3291</name>
</gene>
<feature type="transmembrane region" description="Helical" evidence="6">
    <location>
        <begin position="246"/>
        <end position="265"/>
    </location>
</feature>
<protein>
    <recommendedName>
        <fullName evidence="6">Probable membrane transporter protein</fullName>
    </recommendedName>
</protein>
<reference evidence="7 9" key="1">
    <citation type="submission" date="2016-11" db="EMBL/GenBank/DDBJ databases">
        <authorList>
            <person name="Klemetsen T."/>
        </authorList>
    </citation>
    <scope>NUCLEOTIDE SEQUENCE [LARGE SCALE GENOMIC DNA]</scope>
    <source>
        <strain evidence="7">MT 2528</strain>
    </source>
</reference>
<evidence type="ECO:0000313" key="10">
    <source>
        <dbReference type="Proteomes" id="UP000183794"/>
    </source>
</evidence>
<dbReference type="GO" id="GO:0005886">
    <property type="term" value="C:plasma membrane"/>
    <property type="evidence" value="ECO:0007669"/>
    <property type="project" value="UniProtKB-SubCell"/>
</dbReference>
<keyword evidence="3 6" id="KW-0812">Transmembrane</keyword>
<evidence type="ECO:0000313" key="9">
    <source>
        <dbReference type="Proteomes" id="UP000182660"/>
    </source>
</evidence>
<dbReference type="AlphaFoldDB" id="A0A1K9ZEL7"/>
<organism evidence="8 10">
    <name type="scientific">Moritella viscosa</name>
    <dbReference type="NCBI Taxonomy" id="80854"/>
    <lineage>
        <taxon>Bacteria</taxon>
        <taxon>Pseudomonadati</taxon>
        <taxon>Pseudomonadota</taxon>
        <taxon>Gammaproteobacteria</taxon>
        <taxon>Alteromonadales</taxon>
        <taxon>Moritellaceae</taxon>
        <taxon>Moritella</taxon>
    </lineage>
</organism>
<dbReference type="EMBL" id="FPLJ01000069">
    <property type="protein sequence ID" value="SGY95950.1"/>
    <property type="molecule type" value="Genomic_DNA"/>
</dbReference>
<keyword evidence="6" id="KW-1003">Cell membrane</keyword>
<accession>A0A1K9ZEL7</accession>
<feature type="transmembrane region" description="Helical" evidence="6">
    <location>
        <begin position="214"/>
        <end position="234"/>
    </location>
</feature>
<sequence length="319" mass="35744">MKVIADNQLKLIEINRSMIYWIPLLLFWLIWILLLGNQSIVLVFQDYWQSSITMIAGSFVAGATPLGGGAVAFPVFTKLMQVSSSDASFFSLLIQSVGMTFASLFFISRNTMINWKVIRYACIGSFVSLPLSLIFISLENITARFIFSEFIVFCAFIILWKKQNPYLEKMKSLYWAVLFGFLGGLLTAKIGSGCDAILYFYLVFICQHCAKDSIPTTVCFMAINSVYASIWLLLTSTPNEFVVGSWWASAPIVSIGAPLGAYVLSKLKTSQTVIMIITIISIEVISSLLLAPFSLMNKLTIVLTIMTLLMYTVWQKKYL</sequence>
<keyword evidence="4 6" id="KW-1133">Transmembrane helix</keyword>
<dbReference type="OrthoDB" id="128686at2"/>
<feature type="transmembrane region" description="Helical" evidence="6">
    <location>
        <begin position="272"/>
        <end position="290"/>
    </location>
</feature>
<evidence type="ECO:0000256" key="5">
    <source>
        <dbReference type="ARBA" id="ARBA00023136"/>
    </source>
</evidence>
<evidence type="ECO:0000256" key="2">
    <source>
        <dbReference type="ARBA" id="ARBA00009142"/>
    </source>
</evidence>
<feature type="transmembrane region" description="Helical" evidence="6">
    <location>
        <begin position="173"/>
        <end position="202"/>
    </location>
</feature>
<evidence type="ECO:0000256" key="1">
    <source>
        <dbReference type="ARBA" id="ARBA00004141"/>
    </source>
</evidence>
<dbReference type="PANTHER" id="PTHR31154:SF4">
    <property type="entry name" value="MEMBRANE TRANSPORTER PROTEIN"/>
    <property type="match status" value="1"/>
</dbReference>